<feature type="transmembrane region" description="Helical" evidence="1">
    <location>
        <begin position="318"/>
        <end position="339"/>
    </location>
</feature>
<feature type="transmembrane region" description="Helical" evidence="1">
    <location>
        <begin position="54"/>
        <end position="72"/>
    </location>
</feature>
<feature type="transmembrane region" description="Helical" evidence="1">
    <location>
        <begin position="237"/>
        <end position="255"/>
    </location>
</feature>
<dbReference type="Proteomes" id="UP000306420">
    <property type="component" value="Unassembled WGS sequence"/>
</dbReference>
<keyword evidence="1" id="KW-0472">Membrane</keyword>
<reference evidence="3 4" key="1">
    <citation type="submission" date="2019-05" db="EMBL/GenBank/DDBJ databases">
        <title>The metagenome of a microbial culture collection derived from dairy environment covers the genomic content of the human microbiome.</title>
        <authorList>
            <person name="Roder T."/>
            <person name="Wuthrich D."/>
            <person name="Sattari Z."/>
            <person name="Von Ah U."/>
            <person name="Bar C."/>
            <person name="Ronchi F."/>
            <person name="Macpherson A.J."/>
            <person name="Ganal-Vonarburg S.C."/>
            <person name="Bruggmann R."/>
            <person name="Vergeres G."/>
        </authorList>
    </citation>
    <scope>NUCLEOTIDE SEQUENCE [LARGE SCALE GENOMIC DNA]</scope>
    <source>
        <strain evidence="3 4">FAM 24227</strain>
    </source>
</reference>
<feature type="domain" description="DUF5808" evidence="2">
    <location>
        <begin position="291"/>
        <end position="316"/>
    </location>
</feature>
<dbReference type="EMBL" id="VBSP01000005">
    <property type="protein sequence ID" value="TLQ48972.1"/>
    <property type="molecule type" value="Genomic_DNA"/>
</dbReference>
<accession>A0A5R9EF33</accession>
<dbReference type="RefSeq" id="WP_138403866.1">
    <property type="nucleotide sequence ID" value="NZ_VBSP01000005.1"/>
</dbReference>
<dbReference type="OrthoDB" id="157646at2"/>
<feature type="transmembrane region" description="Helical" evidence="1">
    <location>
        <begin position="137"/>
        <end position="155"/>
    </location>
</feature>
<name>A0A5R9EF33_9LACT</name>
<protein>
    <recommendedName>
        <fullName evidence="2">DUF5808 domain-containing protein</fullName>
    </recommendedName>
</protein>
<evidence type="ECO:0000313" key="4">
    <source>
        <dbReference type="Proteomes" id="UP000306420"/>
    </source>
</evidence>
<feature type="transmembrane region" description="Helical" evidence="1">
    <location>
        <begin position="78"/>
        <end position="98"/>
    </location>
</feature>
<gene>
    <name evidence="3" type="ORF">FEZ33_02760</name>
</gene>
<proteinExistence type="predicted"/>
<keyword evidence="1" id="KW-0812">Transmembrane</keyword>
<keyword evidence="1" id="KW-1133">Transmembrane helix</keyword>
<dbReference type="Pfam" id="PF19124">
    <property type="entry name" value="DUF5808"/>
    <property type="match status" value="1"/>
</dbReference>
<dbReference type="InterPro" id="IPR043831">
    <property type="entry name" value="DUF5808"/>
</dbReference>
<organism evidence="3 4">
    <name type="scientific">Ruoffia tabacinasalis</name>
    <dbReference type="NCBI Taxonomy" id="87458"/>
    <lineage>
        <taxon>Bacteria</taxon>
        <taxon>Bacillati</taxon>
        <taxon>Bacillota</taxon>
        <taxon>Bacilli</taxon>
        <taxon>Lactobacillales</taxon>
        <taxon>Aerococcaceae</taxon>
        <taxon>Ruoffia</taxon>
    </lineage>
</organism>
<dbReference type="AlphaFoldDB" id="A0A5R9EF33"/>
<feature type="transmembrane region" description="Helical" evidence="1">
    <location>
        <begin position="210"/>
        <end position="231"/>
    </location>
</feature>
<comment type="caution">
    <text evidence="3">The sequence shown here is derived from an EMBL/GenBank/DDBJ whole genome shotgun (WGS) entry which is preliminary data.</text>
</comment>
<sequence>MILMTIILILVFVMMMNYAVSYQNFKIFGLSFAPEHAEKDEVKKLQRQFRVTQLIIGAIFIGLSFLVSLDLFQGLRDFMWILILFSYFILSYVPVSIWQRKFMVLKQEKGWIYETQKRVVDISVTREKGKAAPSKKWAWLIWLLSWVPVIMAWVAQSSGSFLLPLILVPLTLIVIPLSYDMVISSKTPFVSKDSEVTQAYMRHFERNNAVSYLEMSLMVNIFFIAFTALVLFNPSDLWLILLLGVFLLAIVALMARTTQKNKDLQATFFDQAEWQMPEEEGQYKWGAYYNPSDSRLFVPKRISGMGTTINVALPAGKVIMAILGILVVGIIGLVLMMSLSEYDVSIQADTVAVEAPMYGLEVAYDQIESIELNEDPLEGSRTNGFGGMEKRFGHFNLEGYGPVELFIYDSHPYHIDIQFSDGESPGWLIFNQTTQAETEAVYQALVEQWEMNQ</sequence>
<feature type="transmembrane region" description="Helical" evidence="1">
    <location>
        <begin position="161"/>
        <end position="179"/>
    </location>
</feature>
<evidence type="ECO:0000259" key="2">
    <source>
        <dbReference type="Pfam" id="PF19124"/>
    </source>
</evidence>
<evidence type="ECO:0000256" key="1">
    <source>
        <dbReference type="SAM" id="Phobius"/>
    </source>
</evidence>
<evidence type="ECO:0000313" key="3">
    <source>
        <dbReference type="EMBL" id="TLQ48972.1"/>
    </source>
</evidence>
<feature type="transmembrane region" description="Helical" evidence="1">
    <location>
        <begin position="6"/>
        <end position="33"/>
    </location>
</feature>